<dbReference type="OrthoDB" id="47862at2759"/>
<feature type="compositionally biased region" description="Pro residues" evidence="1">
    <location>
        <begin position="248"/>
        <end position="257"/>
    </location>
</feature>
<accession>A0A448Z209</accession>
<feature type="region of interest" description="Disordered" evidence="1">
    <location>
        <begin position="248"/>
        <end position="318"/>
    </location>
</feature>
<reference evidence="2 3" key="1">
    <citation type="submission" date="2019-01" db="EMBL/GenBank/DDBJ databases">
        <authorList>
            <person name="Ferrante I. M."/>
        </authorList>
    </citation>
    <scope>NUCLEOTIDE SEQUENCE [LARGE SCALE GENOMIC DNA]</scope>
    <source>
        <strain evidence="2 3">B856</strain>
    </source>
</reference>
<dbReference type="Proteomes" id="UP000291116">
    <property type="component" value="Unassembled WGS sequence"/>
</dbReference>
<name>A0A448Z209_9STRA</name>
<feature type="compositionally biased region" description="Polar residues" evidence="1">
    <location>
        <begin position="64"/>
        <end position="75"/>
    </location>
</feature>
<sequence>MGDDQQSVKEETQGSDAQGDVAVIQPSFDDDGFRKKPSEMSDDKCSSPNHRGGHKQNLSEHFQDATNLSNGSPAKTGQKHSRAYSGDASNPAQAHRRIDSVGKSAAIKRAKPHRRIDSSGLDALTAAADFSREELQASATGRHSWNNHPNFIRRSPIETTFDHTVHGPAPPSHQQPPPQLPGSVRSPMETATTFDHTVHGSAPPPHQQPPPQLPGAAHHRHYSLNSSGGLPARTVYYTHPSYPQPPYHPAYHYPPHPVSNGYPRHHGPPHGPPPPASYPVQYARPRGQDPYTKHHTPLQQPTLERPHSENPARTSPTVASIDHKHSAVKVNETMGPPAPHQWPRGGSTQGVQTVAFAYLMVPSVNYASIQDARNTSRKPDYVVHTDQHENVVSWKAVQRLLYKAAVALRMERKRSYVLSTDAQNKLFLVGCVRSIMIKSKRAKILPVRLSIRKNLVLQRGRKSRVTHVVSRFSKKLA</sequence>
<keyword evidence="3" id="KW-1185">Reference proteome</keyword>
<feature type="compositionally biased region" description="Pro residues" evidence="1">
    <location>
        <begin position="168"/>
        <end position="180"/>
    </location>
</feature>
<evidence type="ECO:0000313" key="3">
    <source>
        <dbReference type="Proteomes" id="UP000291116"/>
    </source>
</evidence>
<evidence type="ECO:0000313" key="2">
    <source>
        <dbReference type="EMBL" id="VEU36103.1"/>
    </source>
</evidence>
<proteinExistence type="predicted"/>
<protein>
    <submittedName>
        <fullName evidence="2">Uncharacterized protein</fullName>
    </submittedName>
</protein>
<feature type="compositionally biased region" description="Basic and acidic residues" evidence="1">
    <location>
        <begin position="31"/>
        <end position="45"/>
    </location>
</feature>
<dbReference type="EMBL" id="CAACVS010000078">
    <property type="protein sequence ID" value="VEU36103.1"/>
    <property type="molecule type" value="Genomic_DNA"/>
</dbReference>
<dbReference type="AlphaFoldDB" id="A0A448Z209"/>
<organism evidence="2 3">
    <name type="scientific">Pseudo-nitzschia multistriata</name>
    <dbReference type="NCBI Taxonomy" id="183589"/>
    <lineage>
        <taxon>Eukaryota</taxon>
        <taxon>Sar</taxon>
        <taxon>Stramenopiles</taxon>
        <taxon>Ochrophyta</taxon>
        <taxon>Bacillariophyta</taxon>
        <taxon>Bacillariophyceae</taxon>
        <taxon>Bacillariophycidae</taxon>
        <taxon>Bacillariales</taxon>
        <taxon>Bacillariaceae</taxon>
        <taxon>Pseudo-nitzschia</taxon>
    </lineage>
</organism>
<feature type="region of interest" description="Disordered" evidence="1">
    <location>
        <begin position="1"/>
        <end position="121"/>
    </location>
</feature>
<feature type="compositionally biased region" description="Basic and acidic residues" evidence="1">
    <location>
        <begin position="1"/>
        <end position="12"/>
    </location>
</feature>
<gene>
    <name evidence="2" type="ORF">PSNMU_V1.4_AUG-EV-PASAV3_0028540</name>
</gene>
<feature type="region of interest" description="Disordered" evidence="1">
    <location>
        <begin position="161"/>
        <end position="227"/>
    </location>
</feature>
<feature type="compositionally biased region" description="Pro residues" evidence="1">
    <location>
        <begin position="202"/>
        <end position="213"/>
    </location>
</feature>
<evidence type="ECO:0000256" key="1">
    <source>
        <dbReference type="SAM" id="MobiDB-lite"/>
    </source>
</evidence>